<keyword evidence="1" id="KW-0611">Plant defense</keyword>
<reference evidence="3" key="1">
    <citation type="submission" date="2019-08" db="EMBL/GenBank/DDBJ databases">
        <title>Reference gene set and small RNA set construction with multiple tissues from Davidia involucrata Baill.</title>
        <authorList>
            <person name="Yang H."/>
            <person name="Zhou C."/>
            <person name="Li G."/>
            <person name="Wang J."/>
            <person name="Gao P."/>
            <person name="Wang M."/>
            <person name="Wang R."/>
            <person name="Zhao Y."/>
        </authorList>
    </citation>
    <scope>NUCLEOTIDE SEQUENCE</scope>
    <source>
        <tissue evidence="3">Mixed with DoveR01_LX</tissue>
    </source>
</reference>
<dbReference type="PANTHER" id="PTHR33463:SF204">
    <property type="entry name" value="NB-ARC DOMAIN-CONTAINING PROTEIN"/>
    <property type="match status" value="1"/>
</dbReference>
<dbReference type="PANTHER" id="PTHR33463">
    <property type="entry name" value="NB-ARC DOMAIN-CONTAINING PROTEIN-RELATED"/>
    <property type="match status" value="1"/>
</dbReference>
<dbReference type="FunFam" id="3.40.50.300:FF:001091">
    <property type="entry name" value="Probable disease resistance protein At1g61300"/>
    <property type="match status" value="1"/>
</dbReference>
<dbReference type="SMART" id="SM00382">
    <property type="entry name" value="AAA"/>
    <property type="match status" value="1"/>
</dbReference>
<protein>
    <recommendedName>
        <fullName evidence="2">AAA+ ATPase domain-containing protein</fullName>
    </recommendedName>
</protein>
<dbReference type="SUPFAM" id="SSF52540">
    <property type="entry name" value="P-loop containing nucleoside triphosphate hydrolases"/>
    <property type="match status" value="1"/>
</dbReference>
<evidence type="ECO:0000256" key="1">
    <source>
        <dbReference type="ARBA" id="ARBA00022821"/>
    </source>
</evidence>
<dbReference type="InterPro" id="IPR002182">
    <property type="entry name" value="NB-ARC"/>
</dbReference>
<dbReference type="InterPro" id="IPR027417">
    <property type="entry name" value="P-loop_NTPase"/>
</dbReference>
<dbReference type="InterPro" id="IPR050905">
    <property type="entry name" value="Plant_NBS-LRR"/>
</dbReference>
<dbReference type="Gene3D" id="3.40.50.300">
    <property type="entry name" value="P-loop containing nucleotide triphosphate hydrolases"/>
    <property type="match status" value="1"/>
</dbReference>
<dbReference type="EMBL" id="GHES01033254">
    <property type="protein sequence ID" value="MPA63813.1"/>
    <property type="molecule type" value="Transcribed_RNA"/>
</dbReference>
<dbReference type="PRINTS" id="PR00364">
    <property type="entry name" value="DISEASERSIST"/>
</dbReference>
<name>A0A5B7B8N8_DAVIN</name>
<gene>
    <name evidence="3" type="ORF">Din_033254</name>
</gene>
<dbReference type="InterPro" id="IPR003593">
    <property type="entry name" value="AAA+_ATPase"/>
</dbReference>
<evidence type="ECO:0000313" key="3">
    <source>
        <dbReference type="EMBL" id="MPA63813.1"/>
    </source>
</evidence>
<accession>A0A5B7B8N8</accession>
<dbReference type="GO" id="GO:0043531">
    <property type="term" value="F:ADP binding"/>
    <property type="evidence" value="ECO:0007669"/>
    <property type="project" value="InterPro"/>
</dbReference>
<dbReference type="AlphaFoldDB" id="A0A5B7B8N8"/>
<feature type="domain" description="AAA+ ATPase" evidence="2">
    <location>
        <begin position="56"/>
        <end position="195"/>
    </location>
</feature>
<dbReference type="GO" id="GO:0006952">
    <property type="term" value="P:defense response"/>
    <property type="evidence" value="ECO:0007669"/>
    <property type="project" value="UniProtKB-KW"/>
</dbReference>
<evidence type="ECO:0000259" key="2">
    <source>
        <dbReference type="SMART" id="SM00382"/>
    </source>
</evidence>
<sequence>MMKKKLTAVTELKNKGHFDFMTQRLPRGPVDERPMEKTVGLDDMLVKVWGLVKDENVGRVGIHGMGGVGKTTLLKKISNEFLKPTHDFDVIIFVVVSRPASVEKIQDVILRRLGIEEKWLTGRTEYEKSTEVLRLLKEKKFVLLLDDIWERIDLTEVGVPPRDNPKKSKVIFTIRSVEVCNGMGADRVMKMNKGNNDLNSCISFKMLKLD</sequence>
<organism evidence="3">
    <name type="scientific">Davidia involucrata</name>
    <name type="common">Dove tree</name>
    <dbReference type="NCBI Taxonomy" id="16924"/>
    <lineage>
        <taxon>Eukaryota</taxon>
        <taxon>Viridiplantae</taxon>
        <taxon>Streptophyta</taxon>
        <taxon>Embryophyta</taxon>
        <taxon>Tracheophyta</taxon>
        <taxon>Spermatophyta</taxon>
        <taxon>Magnoliopsida</taxon>
        <taxon>eudicotyledons</taxon>
        <taxon>Gunneridae</taxon>
        <taxon>Pentapetalae</taxon>
        <taxon>asterids</taxon>
        <taxon>Cornales</taxon>
        <taxon>Nyssaceae</taxon>
        <taxon>Davidia</taxon>
    </lineage>
</organism>
<proteinExistence type="predicted"/>
<dbReference type="Pfam" id="PF00931">
    <property type="entry name" value="NB-ARC"/>
    <property type="match status" value="1"/>
</dbReference>